<name>A0A318J9I4_9NEIS</name>
<evidence type="ECO:0000313" key="2">
    <source>
        <dbReference type="Proteomes" id="UP000248395"/>
    </source>
</evidence>
<dbReference type="Proteomes" id="UP000248395">
    <property type="component" value="Unassembled WGS sequence"/>
</dbReference>
<accession>A0A318J9I4</accession>
<dbReference type="RefSeq" id="WP_146215974.1">
    <property type="nucleotide sequence ID" value="NZ_LNQU01000002.1"/>
</dbReference>
<protein>
    <submittedName>
        <fullName evidence="1">Uncharacterized protein</fullName>
    </submittedName>
</protein>
<comment type="caution">
    <text evidence="1">The sequence shown here is derived from an EMBL/GenBank/DDBJ whole genome shotgun (WGS) entry which is preliminary data.</text>
</comment>
<proteinExistence type="predicted"/>
<evidence type="ECO:0000313" key="1">
    <source>
        <dbReference type="EMBL" id="PXX45948.1"/>
    </source>
</evidence>
<dbReference type="AlphaFoldDB" id="A0A318J9I4"/>
<sequence>MLDNVLQFYPTRPKNDLIDYYLAFQKLEADILIYKDEESISSDAKQELHLARREQLKLYGLYAQRIIDSWAKVQAAEHKLAIEQGRVISIPVGKKYGKRLSKHKYEVKFIYEDRLSFLPDTPENRVLTSAEGFKSCCGEAMVLMSAIDAGRSDPVIKKKIKKLSEGCGAKYLFLGKALILVELALAECEKLIKTNGEKGLASDSLVRLELEISEFVEYSSYEFIHKDNRTGARAHGLATRDANLREIAKVIFQDLLSEQSNFGQEHIDDLFDDCDGSEVNIHGSDGEGALKSNEKRVKKLLADEIRCKVLDDYFVACGNSYPDSYVGGPVEEIAAIDSPHAMRSYIVAHLAARKKAKVALGLIYGAS</sequence>
<keyword evidence="2" id="KW-1185">Reference proteome</keyword>
<dbReference type="EMBL" id="QJKC01000010">
    <property type="protein sequence ID" value="PXX45948.1"/>
    <property type="molecule type" value="Genomic_DNA"/>
</dbReference>
<gene>
    <name evidence="1" type="ORF">DFR38_11046</name>
</gene>
<reference evidence="1 2" key="1">
    <citation type="submission" date="2018-05" db="EMBL/GenBank/DDBJ databases">
        <title>Genomic Encyclopedia of Type Strains, Phase IV (KMG-IV): sequencing the most valuable type-strain genomes for metagenomic binning, comparative biology and taxonomic classification.</title>
        <authorList>
            <person name="Goeker M."/>
        </authorList>
    </citation>
    <scope>NUCLEOTIDE SEQUENCE [LARGE SCALE GENOMIC DNA]</scope>
    <source>
        <strain evidence="1 2">DSM 25134</strain>
    </source>
</reference>
<organism evidence="1 2">
    <name type="scientific">Aquitalea magnusonii</name>
    <dbReference type="NCBI Taxonomy" id="332411"/>
    <lineage>
        <taxon>Bacteria</taxon>
        <taxon>Pseudomonadati</taxon>
        <taxon>Pseudomonadota</taxon>
        <taxon>Betaproteobacteria</taxon>
        <taxon>Neisseriales</taxon>
        <taxon>Chromobacteriaceae</taxon>
        <taxon>Aquitalea</taxon>
    </lineage>
</organism>